<keyword evidence="3 5" id="KW-0539">Nucleus</keyword>
<feature type="DNA-binding region" description="Homeobox" evidence="5">
    <location>
        <begin position="122"/>
        <end position="175"/>
    </location>
</feature>
<dbReference type="SMART" id="SM00389">
    <property type="entry name" value="HOX"/>
    <property type="match status" value="1"/>
</dbReference>
<evidence type="ECO:0000256" key="1">
    <source>
        <dbReference type="ARBA" id="ARBA00023125"/>
    </source>
</evidence>
<accession>A0AAD9VDC9</accession>
<sequence>MGSTMISCLCSFCAPHQLEVNPILTGLLSATGSQPKLPIAANVSPAKGIPCFTTKSNLLHKHEQGTERDESLKQREPLKFGIEKILYSSSSKEFNDQHLGVPDPQPYSTSKRCLSLPWSRPVFTSHQRMTLENCFQHEHYLTKRDRYCLSLHLGLTEHQIKIWFQNRRVKYRHEQKEQKHRA</sequence>
<keyword evidence="1 5" id="KW-0238">DNA-binding</keyword>
<evidence type="ECO:0000256" key="4">
    <source>
        <dbReference type="ARBA" id="ARBA00038504"/>
    </source>
</evidence>
<dbReference type="AlphaFoldDB" id="A0AAD9VDC9"/>
<dbReference type="SUPFAM" id="SSF46689">
    <property type="entry name" value="Homeodomain-like"/>
    <property type="match status" value="1"/>
</dbReference>
<dbReference type="Pfam" id="PF00046">
    <property type="entry name" value="Homeodomain"/>
    <property type="match status" value="1"/>
</dbReference>
<dbReference type="Gene3D" id="1.10.10.60">
    <property type="entry name" value="Homeodomain-like"/>
    <property type="match status" value="1"/>
</dbReference>
<proteinExistence type="inferred from homology"/>
<dbReference type="InterPro" id="IPR001356">
    <property type="entry name" value="HD"/>
</dbReference>
<keyword evidence="2 5" id="KW-0371">Homeobox</keyword>
<dbReference type="PANTHER" id="PTHR46808">
    <property type="entry name" value="H2.0-LIKE HOMEOBOX PROTEIN"/>
    <property type="match status" value="1"/>
</dbReference>
<dbReference type="PROSITE" id="PS00027">
    <property type="entry name" value="HOMEOBOX_1"/>
    <property type="match status" value="1"/>
</dbReference>
<dbReference type="PANTHER" id="PTHR46808:SF1">
    <property type="entry name" value="H2.0-LIKE HOMEOBOX PROTEIN"/>
    <property type="match status" value="1"/>
</dbReference>
<feature type="domain" description="Homeobox" evidence="7">
    <location>
        <begin position="120"/>
        <end position="174"/>
    </location>
</feature>
<evidence type="ECO:0000259" key="7">
    <source>
        <dbReference type="PROSITE" id="PS50071"/>
    </source>
</evidence>
<reference evidence="8" key="1">
    <citation type="journal article" date="2023" name="G3 (Bethesda)">
        <title>Whole genome assembly and annotation of the endangered Caribbean coral Acropora cervicornis.</title>
        <authorList>
            <person name="Selwyn J.D."/>
            <person name="Vollmer S.V."/>
        </authorList>
    </citation>
    <scope>NUCLEOTIDE SEQUENCE</scope>
    <source>
        <strain evidence="8">K2</strain>
    </source>
</reference>
<dbReference type="InterPro" id="IPR009057">
    <property type="entry name" value="Homeodomain-like_sf"/>
</dbReference>
<evidence type="ECO:0000256" key="6">
    <source>
        <dbReference type="RuleBase" id="RU000682"/>
    </source>
</evidence>
<comment type="caution">
    <text evidence="8">The sequence shown here is derived from an EMBL/GenBank/DDBJ whole genome shotgun (WGS) entry which is preliminary data.</text>
</comment>
<evidence type="ECO:0000313" key="8">
    <source>
        <dbReference type="EMBL" id="KAK2570331.1"/>
    </source>
</evidence>
<dbReference type="InterPro" id="IPR020479">
    <property type="entry name" value="HD_metazoa"/>
</dbReference>
<gene>
    <name evidence="8" type="ORF">P5673_005121</name>
</gene>
<dbReference type="GO" id="GO:0005634">
    <property type="term" value="C:nucleus"/>
    <property type="evidence" value="ECO:0007669"/>
    <property type="project" value="UniProtKB-SubCell"/>
</dbReference>
<comment type="subcellular location">
    <subcellularLocation>
        <location evidence="5 6">Nucleus</location>
    </subcellularLocation>
</comment>
<dbReference type="GO" id="GO:0043565">
    <property type="term" value="F:sequence-specific DNA binding"/>
    <property type="evidence" value="ECO:0007669"/>
    <property type="project" value="TreeGrafter"/>
</dbReference>
<evidence type="ECO:0000256" key="2">
    <source>
        <dbReference type="ARBA" id="ARBA00023155"/>
    </source>
</evidence>
<keyword evidence="9" id="KW-1185">Reference proteome</keyword>
<dbReference type="Proteomes" id="UP001249851">
    <property type="component" value="Unassembled WGS sequence"/>
</dbReference>
<evidence type="ECO:0000256" key="5">
    <source>
        <dbReference type="PROSITE-ProRule" id="PRU00108"/>
    </source>
</evidence>
<name>A0AAD9VDC9_ACRCE</name>
<comment type="similarity">
    <text evidence="4">Belongs to the H2.0 homeobox family.</text>
</comment>
<dbReference type="PRINTS" id="PR00024">
    <property type="entry name" value="HOMEOBOX"/>
</dbReference>
<dbReference type="EMBL" id="JARQWQ010000008">
    <property type="protein sequence ID" value="KAK2570331.1"/>
    <property type="molecule type" value="Genomic_DNA"/>
</dbReference>
<dbReference type="GO" id="GO:0000981">
    <property type="term" value="F:DNA-binding transcription factor activity, RNA polymerase II-specific"/>
    <property type="evidence" value="ECO:0007669"/>
    <property type="project" value="InterPro"/>
</dbReference>
<dbReference type="PROSITE" id="PS50071">
    <property type="entry name" value="HOMEOBOX_2"/>
    <property type="match status" value="1"/>
</dbReference>
<dbReference type="InterPro" id="IPR052497">
    <property type="entry name" value="H2.0_Homeobox_TF"/>
</dbReference>
<dbReference type="InterPro" id="IPR017970">
    <property type="entry name" value="Homeobox_CS"/>
</dbReference>
<dbReference type="CDD" id="cd00086">
    <property type="entry name" value="homeodomain"/>
    <property type="match status" value="1"/>
</dbReference>
<protein>
    <submittedName>
        <fullName evidence="8">H2.0-like homeobox protein</fullName>
    </submittedName>
</protein>
<organism evidence="8 9">
    <name type="scientific">Acropora cervicornis</name>
    <name type="common">Staghorn coral</name>
    <dbReference type="NCBI Taxonomy" id="6130"/>
    <lineage>
        <taxon>Eukaryota</taxon>
        <taxon>Metazoa</taxon>
        <taxon>Cnidaria</taxon>
        <taxon>Anthozoa</taxon>
        <taxon>Hexacorallia</taxon>
        <taxon>Scleractinia</taxon>
        <taxon>Astrocoeniina</taxon>
        <taxon>Acroporidae</taxon>
        <taxon>Acropora</taxon>
    </lineage>
</organism>
<reference evidence="8" key="2">
    <citation type="journal article" date="2023" name="Science">
        <title>Genomic signatures of disease resistance in endangered staghorn corals.</title>
        <authorList>
            <person name="Vollmer S.V."/>
            <person name="Selwyn J.D."/>
            <person name="Despard B.A."/>
            <person name="Roesel C.L."/>
        </authorList>
    </citation>
    <scope>NUCLEOTIDE SEQUENCE</scope>
    <source>
        <strain evidence="8">K2</strain>
    </source>
</reference>
<evidence type="ECO:0000256" key="3">
    <source>
        <dbReference type="ARBA" id="ARBA00023242"/>
    </source>
</evidence>
<evidence type="ECO:0000313" key="9">
    <source>
        <dbReference type="Proteomes" id="UP001249851"/>
    </source>
</evidence>